<proteinExistence type="predicted"/>
<dbReference type="PROSITE" id="PS51917">
    <property type="entry name" value="PRU"/>
    <property type="match status" value="1"/>
</dbReference>
<evidence type="ECO:0000256" key="3">
    <source>
        <dbReference type="ARBA" id="ARBA00022490"/>
    </source>
</evidence>
<protein>
    <recommendedName>
        <fullName evidence="6">Pru domain-containing protein</fullName>
    </recommendedName>
</protein>
<evidence type="ECO:0000256" key="1">
    <source>
        <dbReference type="ARBA" id="ARBA00004123"/>
    </source>
</evidence>
<dbReference type="Gene3D" id="2.30.29.70">
    <property type="entry name" value="Proteasomal ubiquitin receptor Rpn13/ADRM1"/>
    <property type="match status" value="1"/>
</dbReference>
<dbReference type="AlphaFoldDB" id="A0AAD8PFQ2"/>
<evidence type="ECO:0000313" key="7">
    <source>
        <dbReference type="EMBL" id="KAK1444591.1"/>
    </source>
</evidence>
<organism evidence="7 8">
    <name type="scientific">Babesia gibsoni</name>
    <dbReference type="NCBI Taxonomy" id="33632"/>
    <lineage>
        <taxon>Eukaryota</taxon>
        <taxon>Sar</taxon>
        <taxon>Alveolata</taxon>
        <taxon>Apicomplexa</taxon>
        <taxon>Aconoidasida</taxon>
        <taxon>Piroplasmida</taxon>
        <taxon>Babesiidae</taxon>
        <taxon>Babesia</taxon>
    </lineage>
</organism>
<gene>
    <name evidence="7" type="ORF">BgAZ_104970</name>
</gene>
<name>A0AAD8PFQ2_BABGI</name>
<dbReference type="EMBL" id="JAVEPI010000001">
    <property type="protein sequence ID" value="KAK1444591.1"/>
    <property type="molecule type" value="Genomic_DNA"/>
</dbReference>
<dbReference type="InterPro" id="IPR044868">
    <property type="entry name" value="Rpn13/ADRM1_Pru"/>
</dbReference>
<reference evidence="7" key="1">
    <citation type="submission" date="2023-08" db="EMBL/GenBank/DDBJ databases">
        <title>Draft sequence of the Babesia gibsoni genome.</title>
        <authorList>
            <person name="Yamagishi J.Y."/>
            <person name="Xuan X.X."/>
        </authorList>
    </citation>
    <scope>NUCLEOTIDE SEQUENCE</scope>
    <source>
        <strain evidence="7">Azabu</strain>
    </source>
</reference>
<dbReference type="GO" id="GO:0061133">
    <property type="term" value="F:endopeptidase activator activity"/>
    <property type="evidence" value="ECO:0007669"/>
    <property type="project" value="TreeGrafter"/>
</dbReference>
<evidence type="ECO:0000256" key="5">
    <source>
        <dbReference type="ARBA" id="ARBA00023242"/>
    </source>
</evidence>
<dbReference type="Pfam" id="PF04683">
    <property type="entry name" value="Rpn13_ADRM1_Pru"/>
    <property type="match status" value="1"/>
</dbReference>
<evidence type="ECO:0000259" key="6">
    <source>
        <dbReference type="PROSITE" id="PS51917"/>
    </source>
</evidence>
<dbReference type="PANTHER" id="PTHR12225">
    <property type="entry name" value="ADHESION REGULATING MOLECULE 1 110 KDA CELL MEMBRANE GLYCOPROTEIN"/>
    <property type="match status" value="1"/>
</dbReference>
<dbReference type="InterPro" id="IPR038633">
    <property type="entry name" value="Rpn13/ADRM1_Pru_sf"/>
</dbReference>
<keyword evidence="5" id="KW-0539">Nucleus</keyword>
<dbReference type="GO" id="GO:0005737">
    <property type="term" value="C:cytoplasm"/>
    <property type="evidence" value="ECO:0007669"/>
    <property type="project" value="UniProtKB-SubCell"/>
</dbReference>
<accession>A0AAD8PFQ2</accession>
<keyword evidence="4" id="KW-0647">Proteasome</keyword>
<evidence type="ECO:0000256" key="2">
    <source>
        <dbReference type="ARBA" id="ARBA00004496"/>
    </source>
</evidence>
<dbReference type="PANTHER" id="PTHR12225:SF0">
    <property type="entry name" value="PROTEASOMAL UBIQUITIN RECEPTOR ADRM1"/>
    <property type="match status" value="1"/>
</dbReference>
<dbReference type="InterPro" id="IPR006773">
    <property type="entry name" value="Rpn13/ADRM1"/>
</dbReference>
<feature type="domain" description="Pru" evidence="6">
    <location>
        <begin position="1"/>
        <end position="82"/>
    </location>
</feature>
<comment type="caution">
    <text evidence="7">The sequence shown here is derived from an EMBL/GenBank/DDBJ whole genome shotgun (WGS) entry which is preliminary data.</text>
</comment>
<dbReference type="GO" id="GO:0070628">
    <property type="term" value="F:proteasome binding"/>
    <property type="evidence" value="ECO:0007669"/>
    <property type="project" value="TreeGrafter"/>
</dbReference>
<comment type="subcellular location">
    <subcellularLocation>
        <location evidence="2">Cytoplasm</location>
    </subcellularLocation>
    <subcellularLocation>
        <location evidence="1">Nucleus</location>
    </subcellularLocation>
</comment>
<evidence type="ECO:0000313" key="8">
    <source>
        <dbReference type="Proteomes" id="UP001230268"/>
    </source>
</evidence>
<dbReference type="GO" id="GO:0008541">
    <property type="term" value="C:proteasome regulatory particle, lid subcomplex"/>
    <property type="evidence" value="ECO:0007669"/>
    <property type="project" value="TreeGrafter"/>
</dbReference>
<evidence type="ECO:0000256" key="4">
    <source>
        <dbReference type="ARBA" id="ARBA00022942"/>
    </source>
</evidence>
<sequence length="88" mass="10081">MSSSRGVICSVKAGKCRFEDDIVHPCLEKDAYLEKVRECTDGEVYALKFTGNDHRVLYWMQETDANLIKRFIDKVNRTIGCPDIPRAI</sequence>
<dbReference type="GO" id="GO:0005634">
    <property type="term" value="C:nucleus"/>
    <property type="evidence" value="ECO:0007669"/>
    <property type="project" value="UniProtKB-SubCell"/>
</dbReference>
<keyword evidence="3" id="KW-0963">Cytoplasm</keyword>
<keyword evidence="8" id="KW-1185">Reference proteome</keyword>
<dbReference type="Proteomes" id="UP001230268">
    <property type="component" value="Unassembled WGS sequence"/>
</dbReference>